<dbReference type="AlphaFoldDB" id="W9GJD2"/>
<keyword evidence="6" id="KW-1185">Reference proteome</keyword>
<dbReference type="InterPro" id="IPR029063">
    <property type="entry name" value="SAM-dependent_MTases_sf"/>
</dbReference>
<evidence type="ECO:0000313" key="5">
    <source>
        <dbReference type="EMBL" id="EWT05252.1"/>
    </source>
</evidence>
<evidence type="ECO:0000259" key="4">
    <source>
        <dbReference type="Pfam" id="PF13649"/>
    </source>
</evidence>
<reference evidence="6" key="1">
    <citation type="submission" date="2013-08" db="EMBL/GenBank/DDBJ databases">
        <title>Intrasporangium oryzae NRRL B-24470.</title>
        <authorList>
            <person name="Liu H."/>
            <person name="Wang G."/>
        </authorList>
    </citation>
    <scope>NUCLEOTIDE SEQUENCE [LARGE SCALE GENOMIC DNA]</scope>
    <source>
        <strain evidence="6">Q5-1</strain>
    </source>
</reference>
<comment type="caution">
    <text evidence="5">The sequence shown here is derived from an EMBL/GenBank/DDBJ whole genome shotgun (WGS) entry which is preliminary data.</text>
</comment>
<dbReference type="PANTHER" id="PTHR43464:SF19">
    <property type="entry name" value="UBIQUINONE BIOSYNTHESIS O-METHYLTRANSFERASE, MITOCHONDRIAL"/>
    <property type="match status" value="1"/>
</dbReference>
<dbReference type="CDD" id="cd02440">
    <property type="entry name" value="AdoMet_MTases"/>
    <property type="match status" value="1"/>
</dbReference>
<dbReference type="Gene3D" id="3.40.50.150">
    <property type="entry name" value="Vaccinia Virus protein VP39"/>
    <property type="match status" value="1"/>
</dbReference>
<feature type="domain" description="Methyltransferase" evidence="4">
    <location>
        <begin position="38"/>
        <end position="133"/>
    </location>
</feature>
<protein>
    <submittedName>
        <fullName evidence="5">Methyltransferase</fullName>
    </submittedName>
</protein>
<evidence type="ECO:0000313" key="6">
    <source>
        <dbReference type="Proteomes" id="UP000019494"/>
    </source>
</evidence>
<dbReference type="RefSeq" id="WP_034718064.1">
    <property type="nucleotide sequence ID" value="NZ_AWQS01000130.1"/>
</dbReference>
<name>W9GJD2_9MICO</name>
<evidence type="ECO:0000256" key="1">
    <source>
        <dbReference type="ARBA" id="ARBA00022603"/>
    </source>
</evidence>
<dbReference type="Proteomes" id="UP000019494">
    <property type="component" value="Unassembled WGS sequence"/>
</dbReference>
<dbReference type="OrthoDB" id="9786503at2"/>
<dbReference type="Pfam" id="PF13649">
    <property type="entry name" value="Methyltransf_25"/>
    <property type="match status" value="1"/>
</dbReference>
<keyword evidence="2 5" id="KW-0808">Transferase</keyword>
<proteinExistence type="predicted"/>
<keyword evidence="1 5" id="KW-0489">Methyltransferase</keyword>
<organism evidence="5 6">
    <name type="scientific">Intrasporangium chromatireducens Q5-1</name>
    <dbReference type="NCBI Taxonomy" id="584657"/>
    <lineage>
        <taxon>Bacteria</taxon>
        <taxon>Bacillati</taxon>
        <taxon>Actinomycetota</taxon>
        <taxon>Actinomycetes</taxon>
        <taxon>Micrococcales</taxon>
        <taxon>Intrasporangiaceae</taxon>
        <taxon>Intrasporangium</taxon>
    </lineage>
</organism>
<evidence type="ECO:0000256" key="3">
    <source>
        <dbReference type="ARBA" id="ARBA00022691"/>
    </source>
</evidence>
<evidence type="ECO:0000256" key="2">
    <source>
        <dbReference type="ARBA" id="ARBA00022679"/>
    </source>
</evidence>
<dbReference type="PATRIC" id="fig|584657.3.peg.2854"/>
<sequence>MKSRDWDERYAAVDLVWSAGPNRWVEELASDLPPGRALDVAAGEGRNAIWLASRGWTVVAADFSPVAVERAQRLGADQLGEAADRFTSVVSDALEPAPEGGPYDLVLFSYLQLPAGERRRAWARGIEAAAPGGRVVVIGHASRNLSEGWGGPQDPAVLYDPEAVVAEVSDQPVDVESAELKVRPVGTDDGTHEALDTVVVLRRR</sequence>
<dbReference type="SUPFAM" id="SSF53335">
    <property type="entry name" value="S-adenosyl-L-methionine-dependent methyltransferases"/>
    <property type="match status" value="1"/>
</dbReference>
<dbReference type="EMBL" id="AWQS01000130">
    <property type="protein sequence ID" value="EWT05252.1"/>
    <property type="molecule type" value="Genomic_DNA"/>
</dbReference>
<keyword evidence="3" id="KW-0949">S-adenosyl-L-methionine</keyword>
<gene>
    <name evidence="5" type="ORF">N864_05875</name>
</gene>
<accession>W9GJD2</accession>
<dbReference type="InterPro" id="IPR041698">
    <property type="entry name" value="Methyltransf_25"/>
</dbReference>
<dbReference type="GO" id="GO:0032259">
    <property type="term" value="P:methylation"/>
    <property type="evidence" value="ECO:0007669"/>
    <property type="project" value="UniProtKB-KW"/>
</dbReference>
<dbReference type="GO" id="GO:0008168">
    <property type="term" value="F:methyltransferase activity"/>
    <property type="evidence" value="ECO:0007669"/>
    <property type="project" value="UniProtKB-KW"/>
</dbReference>
<dbReference type="PANTHER" id="PTHR43464">
    <property type="entry name" value="METHYLTRANSFERASE"/>
    <property type="match status" value="1"/>
</dbReference>